<evidence type="ECO:0000259" key="3">
    <source>
        <dbReference type="Pfam" id="PF01479"/>
    </source>
</evidence>
<dbReference type="AlphaFoldDB" id="A0A554XJZ5"/>
<organism evidence="4 5">
    <name type="scientific">Tepidimonas charontis</name>
    <dbReference type="NCBI Taxonomy" id="2267262"/>
    <lineage>
        <taxon>Bacteria</taxon>
        <taxon>Pseudomonadati</taxon>
        <taxon>Pseudomonadota</taxon>
        <taxon>Betaproteobacteria</taxon>
        <taxon>Burkholderiales</taxon>
        <taxon>Tepidimonas</taxon>
    </lineage>
</organism>
<evidence type="ECO:0000313" key="5">
    <source>
        <dbReference type="Proteomes" id="UP000318294"/>
    </source>
</evidence>
<name>A0A554XJZ5_9BURK</name>
<dbReference type="Proteomes" id="UP000318294">
    <property type="component" value="Unassembled WGS sequence"/>
</dbReference>
<dbReference type="OrthoDB" id="9797176at2"/>
<feature type="region of interest" description="Disordered" evidence="2">
    <location>
        <begin position="110"/>
        <end position="157"/>
    </location>
</feature>
<dbReference type="CDD" id="cd00165">
    <property type="entry name" value="S4"/>
    <property type="match status" value="1"/>
</dbReference>
<dbReference type="InterPro" id="IPR036986">
    <property type="entry name" value="S4_RNA-bd_sf"/>
</dbReference>
<accession>A0A554XJZ5</accession>
<evidence type="ECO:0000256" key="2">
    <source>
        <dbReference type="SAM" id="MobiDB-lite"/>
    </source>
</evidence>
<dbReference type="EMBL" id="VJON01000002">
    <property type="protein sequence ID" value="TSE36152.1"/>
    <property type="molecule type" value="Genomic_DNA"/>
</dbReference>
<evidence type="ECO:0000256" key="1">
    <source>
        <dbReference type="PROSITE-ProRule" id="PRU00182"/>
    </source>
</evidence>
<dbReference type="RefSeq" id="WP_144327236.1">
    <property type="nucleotide sequence ID" value="NZ_VJON01000002.1"/>
</dbReference>
<dbReference type="GO" id="GO:0003723">
    <property type="term" value="F:RNA binding"/>
    <property type="evidence" value="ECO:0007669"/>
    <property type="project" value="UniProtKB-KW"/>
</dbReference>
<dbReference type="PROSITE" id="PS50889">
    <property type="entry name" value="S4"/>
    <property type="match status" value="1"/>
</dbReference>
<sequence>MSAQRPSSRDDATSDRIRLDKWLWAARFYKTRALAAEAIERGWVRVNDAAAKASREPRVGDTLRLRTGDVWRTVIVRGLSRVRGPAAQAALLYEETPESLAARERWAEQRRLAPEPAATLTQGRPTKRDRRRLQAWERAGQARPSWNARWSASLDED</sequence>
<dbReference type="Pfam" id="PF01479">
    <property type="entry name" value="S4"/>
    <property type="match status" value="1"/>
</dbReference>
<dbReference type="SUPFAM" id="SSF55174">
    <property type="entry name" value="Alpha-L RNA-binding motif"/>
    <property type="match status" value="1"/>
</dbReference>
<gene>
    <name evidence="4" type="primary">hslR</name>
    <name evidence="4" type="ORF">Tchar_00202</name>
</gene>
<feature type="domain" description="RNA-binding S4" evidence="3">
    <location>
        <begin position="18"/>
        <end position="62"/>
    </location>
</feature>
<proteinExistence type="predicted"/>
<reference evidence="4 5" key="1">
    <citation type="submission" date="2019-07" db="EMBL/GenBank/DDBJ databases">
        <title>Tepidimonas charontis SPSP-6 draft genome.</title>
        <authorList>
            <person name="Da Costa M.S."/>
            <person name="Froufe H.J.C."/>
            <person name="Egas C."/>
            <person name="Albuquerque L."/>
        </authorList>
    </citation>
    <scope>NUCLEOTIDE SEQUENCE [LARGE SCALE GENOMIC DNA]</scope>
    <source>
        <strain evidence="4 5">SPSP-6</strain>
    </source>
</reference>
<evidence type="ECO:0000313" key="4">
    <source>
        <dbReference type="EMBL" id="TSE36152.1"/>
    </source>
</evidence>
<keyword evidence="1" id="KW-0694">RNA-binding</keyword>
<protein>
    <submittedName>
        <fullName evidence="4">Heat shock protein 15</fullName>
    </submittedName>
</protein>
<keyword evidence="4" id="KW-0346">Stress response</keyword>
<dbReference type="InterPro" id="IPR002942">
    <property type="entry name" value="S4_RNA-bd"/>
</dbReference>
<comment type="caution">
    <text evidence="4">The sequence shown here is derived from an EMBL/GenBank/DDBJ whole genome shotgun (WGS) entry which is preliminary data.</text>
</comment>
<dbReference type="Gene3D" id="3.10.290.10">
    <property type="entry name" value="RNA-binding S4 domain"/>
    <property type="match status" value="1"/>
</dbReference>
<keyword evidence="5" id="KW-1185">Reference proteome</keyword>